<dbReference type="RefSeq" id="WP_004624449.1">
    <property type="nucleotide sequence ID" value="NZ_AORV01000022.1"/>
</dbReference>
<name>S0FX00_RUMCE</name>
<keyword evidence="2" id="KW-1185">Reference proteome</keyword>
<evidence type="ECO:0000313" key="2">
    <source>
        <dbReference type="Proteomes" id="UP000014155"/>
    </source>
</evidence>
<dbReference type="eggNOG" id="ENOG502Z91R">
    <property type="taxonomic scope" value="Bacteria"/>
</dbReference>
<gene>
    <name evidence="1" type="ORF">CTER_0942</name>
</gene>
<reference evidence="1 2" key="1">
    <citation type="journal article" date="2013" name="Genome Announc.">
        <title>Draft Genome Sequence of the Cellulolytic, Mesophilic, Anaerobic Bacterium Clostridium termitidis Strain CT1112 (DSM 5398).</title>
        <authorList>
            <person name="Lal S."/>
            <person name="Ramachandran U."/>
            <person name="Zhang X."/>
            <person name="Munir R."/>
            <person name="Sparling R."/>
            <person name="Levin D.B."/>
        </authorList>
    </citation>
    <scope>NUCLEOTIDE SEQUENCE [LARGE SCALE GENOMIC DNA]</scope>
    <source>
        <strain evidence="1 2">CT1112</strain>
    </source>
</reference>
<organism evidence="1 2">
    <name type="scientific">Ruminiclostridium cellobioparum subsp. termitidis CT1112</name>
    <dbReference type="NCBI Taxonomy" id="1195236"/>
    <lineage>
        <taxon>Bacteria</taxon>
        <taxon>Bacillati</taxon>
        <taxon>Bacillota</taxon>
        <taxon>Clostridia</taxon>
        <taxon>Eubacteriales</taxon>
        <taxon>Oscillospiraceae</taxon>
        <taxon>Ruminiclostridium</taxon>
    </lineage>
</organism>
<proteinExistence type="predicted"/>
<dbReference type="AlphaFoldDB" id="S0FX00"/>
<dbReference type="STRING" id="1195236.CTER_0942"/>
<accession>S0FX00</accession>
<dbReference type="EMBL" id="AORV01000022">
    <property type="protein sequence ID" value="EMS73103.1"/>
    <property type="molecule type" value="Genomic_DNA"/>
</dbReference>
<dbReference type="PATRIC" id="fig|1195236.3.peg.1232"/>
<protein>
    <submittedName>
        <fullName evidence="1">Uncharacterized protein</fullName>
    </submittedName>
</protein>
<comment type="caution">
    <text evidence="1">The sequence shown here is derived from an EMBL/GenBank/DDBJ whole genome shotgun (WGS) entry which is preliminary data.</text>
</comment>
<dbReference type="Proteomes" id="UP000014155">
    <property type="component" value="Unassembled WGS sequence"/>
</dbReference>
<evidence type="ECO:0000313" key="1">
    <source>
        <dbReference type="EMBL" id="EMS73103.1"/>
    </source>
</evidence>
<dbReference type="Gene3D" id="3.20.20.510">
    <property type="entry name" value="Uncharacterised protein PF12979, DUF3863"/>
    <property type="match status" value="1"/>
</dbReference>
<sequence length="610" mass="70069">MGKFILNIIHRPEMVPEYAEKVTGQGKKEDISRKSLLTESLDIFRLQQKIAHDNGFKTTIQMTYASLFNEEAVALAKEHHEKYGDEISLTLLGLPCKEFREKYKTKDFCIWMFSMEDKKSIVTDVFEKFHQAFGFYPTSTGSYYLDAELTNYIKQQYPMVTCAVATCWEEGPKAYRTCNNSWYTLFDGGPWNPWIPSKQNTHSPAANEAEDSGIVAIPHLSRDLLACFDGNGSNFGTHPQNVLRGMIYKNGEYPYLYNLIDQYRSLAKYNNGYAYNMMFVGPGWMNKMGRWEAPYELLVKSYEDGMAYYAELRDKGEIEDMTMTEFACWYRANKTYTEPECALWKDILYGSEKQLFWYVDPYLRTCVDMNQGGALIDLRPYVSKLDWPVGIGTKHVQDASYPFLIQSMYRAGYFTHYAGEGTIKSCKVSYQGEEVDLCLCRTKARFSQEGKDRILTLDPVEIEFSDLTIKLVSTFTFTEGTGKIKISRKIIEMSNPDAVVHINEYTTACYGTTEYPEDMYGIILKCIGKNDVKEIVYKYKCREESVLNARKVEAVVPQIDTRLSMTPVVDGVEGYFREGYAFSPMFTLGLTKNISNNEEMITCLNLEKAD</sequence>